<comment type="subcellular location">
    <subcellularLocation>
        <location evidence="1 8">Cell membrane</location>
        <topology evidence="1 8">Multi-pass membrane protein</topology>
    </subcellularLocation>
</comment>
<dbReference type="GO" id="GO:0005886">
    <property type="term" value="C:plasma membrane"/>
    <property type="evidence" value="ECO:0007669"/>
    <property type="project" value="UniProtKB-SubCell"/>
</dbReference>
<dbReference type="PANTHER" id="PTHR34295:SF4">
    <property type="entry name" value="BIOTIN TRANSPORTER BIOY-RELATED"/>
    <property type="match status" value="1"/>
</dbReference>
<evidence type="ECO:0000256" key="6">
    <source>
        <dbReference type="ARBA" id="ARBA00022989"/>
    </source>
</evidence>
<feature type="transmembrane region" description="Helical" evidence="9">
    <location>
        <begin position="82"/>
        <end position="105"/>
    </location>
</feature>
<organism evidence="10 11">
    <name type="scientific">Lentilactobacillus kefiri DSM 20587 = JCM 5818</name>
    <dbReference type="NCBI Taxonomy" id="1423764"/>
    <lineage>
        <taxon>Bacteria</taxon>
        <taxon>Bacillati</taxon>
        <taxon>Bacillota</taxon>
        <taxon>Bacilli</taxon>
        <taxon>Lactobacillales</taxon>
        <taxon>Lactobacillaceae</taxon>
        <taxon>Lentilactobacillus</taxon>
    </lineage>
</organism>
<reference evidence="10 11" key="1">
    <citation type="journal article" date="2015" name="Genome Announc.">
        <title>Expanding the biotechnology potential of lactobacilli through comparative genomics of 213 strains and associated genera.</title>
        <authorList>
            <person name="Sun Z."/>
            <person name="Harris H.M."/>
            <person name="McCann A."/>
            <person name="Guo C."/>
            <person name="Argimon S."/>
            <person name="Zhang W."/>
            <person name="Yang X."/>
            <person name="Jeffery I.B."/>
            <person name="Cooney J.C."/>
            <person name="Kagawa T.F."/>
            <person name="Liu W."/>
            <person name="Song Y."/>
            <person name="Salvetti E."/>
            <person name="Wrobel A."/>
            <person name="Rasinkangas P."/>
            <person name="Parkhill J."/>
            <person name="Rea M.C."/>
            <person name="O'Sullivan O."/>
            <person name="Ritari J."/>
            <person name="Douillard F.P."/>
            <person name="Paul Ross R."/>
            <person name="Yang R."/>
            <person name="Briner A.E."/>
            <person name="Felis G.E."/>
            <person name="de Vos W.M."/>
            <person name="Barrangou R."/>
            <person name="Klaenhammer T.R."/>
            <person name="Caufield P.W."/>
            <person name="Cui Y."/>
            <person name="Zhang H."/>
            <person name="O'Toole P.W."/>
        </authorList>
    </citation>
    <scope>NUCLEOTIDE SEQUENCE [LARGE SCALE GENOMIC DNA]</scope>
    <source>
        <strain evidence="10 11">DSM 20587</strain>
    </source>
</reference>
<evidence type="ECO:0000256" key="4">
    <source>
        <dbReference type="ARBA" id="ARBA00022475"/>
    </source>
</evidence>
<evidence type="ECO:0000256" key="8">
    <source>
        <dbReference type="PIRNR" id="PIRNR016661"/>
    </source>
</evidence>
<dbReference type="InterPro" id="IPR003784">
    <property type="entry name" value="BioY"/>
</dbReference>
<accession>A0A8E1RG79</accession>
<dbReference type="AlphaFoldDB" id="A0A8E1RG79"/>
<dbReference type="EMBL" id="AYYV01000086">
    <property type="protein sequence ID" value="KRM49474.1"/>
    <property type="molecule type" value="Genomic_DNA"/>
</dbReference>
<dbReference type="PIRSF" id="PIRSF016661">
    <property type="entry name" value="BioY"/>
    <property type="match status" value="1"/>
</dbReference>
<feature type="transmembrane region" description="Helical" evidence="9">
    <location>
        <begin position="117"/>
        <end position="138"/>
    </location>
</feature>
<evidence type="ECO:0000256" key="3">
    <source>
        <dbReference type="ARBA" id="ARBA00022448"/>
    </source>
</evidence>
<evidence type="ECO:0000256" key="9">
    <source>
        <dbReference type="SAM" id="Phobius"/>
    </source>
</evidence>
<evidence type="ECO:0000256" key="7">
    <source>
        <dbReference type="ARBA" id="ARBA00023136"/>
    </source>
</evidence>
<feature type="transmembrane region" description="Helical" evidence="9">
    <location>
        <begin position="57"/>
        <end position="76"/>
    </location>
</feature>
<gene>
    <name evidence="10" type="ORF">FC95_GL000414</name>
</gene>
<evidence type="ECO:0000256" key="2">
    <source>
        <dbReference type="ARBA" id="ARBA00010692"/>
    </source>
</evidence>
<evidence type="ECO:0000313" key="11">
    <source>
        <dbReference type="Proteomes" id="UP000051164"/>
    </source>
</evidence>
<dbReference type="Gene3D" id="1.10.1760.20">
    <property type="match status" value="1"/>
</dbReference>
<keyword evidence="4 8" id="KW-1003">Cell membrane</keyword>
<name>A0A8E1RG79_LENKE</name>
<comment type="similarity">
    <text evidence="2 8">Belongs to the BioY family.</text>
</comment>
<comment type="caution">
    <text evidence="10">The sequence shown here is derived from an EMBL/GenBank/DDBJ whole genome shotgun (WGS) entry which is preliminary data.</text>
</comment>
<evidence type="ECO:0000313" key="10">
    <source>
        <dbReference type="EMBL" id="KRM49474.1"/>
    </source>
</evidence>
<dbReference type="PANTHER" id="PTHR34295">
    <property type="entry name" value="BIOTIN TRANSPORTER BIOY"/>
    <property type="match status" value="1"/>
</dbReference>
<sequence>MAMKIKELVQTSLIVAVIIVLGIIPPIPLGVIPVPIVMQNLGIMLAGIVLGSRKGTIAVGGFLLLAFLGFPVLSGGQAGPAVFIGPTAGYLLGWLITPLMISYSLSRPFMSHSWGQLIGIWVPGVLIVNVIGEVWLWMVTPISLVGALGSGLLFIPGDTIKAVAVYLVAVRMKMLNRVVSQD</sequence>
<evidence type="ECO:0000256" key="5">
    <source>
        <dbReference type="ARBA" id="ARBA00022692"/>
    </source>
</evidence>
<evidence type="ECO:0000256" key="1">
    <source>
        <dbReference type="ARBA" id="ARBA00004651"/>
    </source>
</evidence>
<protein>
    <recommendedName>
        <fullName evidence="8">Biotin transporter</fullName>
    </recommendedName>
</protein>
<dbReference type="Pfam" id="PF02632">
    <property type="entry name" value="BioY"/>
    <property type="match status" value="1"/>
</dbReference>
<feature type="transmembrane region" description="Helical" evidence="9">
    <location>
        <begin position="7"/>
        <end position="24"/>
    </location>
</feature>
<keyword evidence="6 9" id="KW-1133">Transmembrane helix</keyword>
<dbReference type="GO" id="GO:0015225">
    <property type="term" value="F:biotin transmembrane transporter activity"/>
    <property type="evidence" value="ECO:0007669"/>
    <property type="project" value="UniProtKB-UniRule"/>
</dbReference>
<proteinExistence type="inferred from homology"/>
<keyword evidence="3 8" id="KW-0813">Transport</keyword>
<keyword evidence="5 9" id="KW-0812">Transmembrane</keyword>
<feature type="transmembrane region" description="Helical" evidence="9">
    <location>
        <begin position="144"/>
        <end position="169"/>
    </location>
</feature>
<keyword evidence="7 8" id="KW-0472">Membrane</keyword>
<dbReference type="Proteomes" id="UP000051164">
    <property type="component" value="Unassembled WGS sequence"/>
</dbReference>